<proteinExistence type="predicted"/>
<accession>A0A5C2S6D1</accession>
<keyword evidence="2" id="KW-1185">Reference proteome</keyword>
<evidence type="ECO:0000313" key="1">
    <source>
        <dbReference type="EMBL" id="RPD59250.1"/>
    </source>
</evidence>
<name>A0A5C2S6D1_9APHY</name>
<dbReference type="EMBL" id="ML122271">
    <property type="protein sequence ID" value="RPD59250.1"/>
    <property type="molecule type" value="Genomic_DNA"/>
</dbReference>
<gene>
    <name evidence="1" type="ORF">L227DRAFT_576473</name>
</gene>
<sequence>MPGLDKLSLAILTTSIRMRSQSLHDAELNFSFSSSSIVPHFVRSVLSAGPQRQLRPHARSIAAIAGESLPS</sequence>
<organism evidence="1 2">
    <name type="scientific">Lentinus tigrinus ALCF2SS1-6</name>
    <dbReference type="NCBI Taxonomy" id="1328759"/>
    <lineage>
        <taxon>Eukaryota</taxon>
        <taxon>Fungi</taxon>
        <taxon>Dikarya</taxon>
        <taxon>Basidiomycota</taxon>
        <taxon>Agaricomycotina</taxon>
        <taxon>Agaricomycetes</taxon>
        <taxon>Polyporales</taxon>
        <taxon>Polyporaceae</taxon>
        <taxon>Lentinus</taxon>
    </lineage>
</organism>
<protein>
    <submittedName>
        <fullName evidence="1">Uncharacterized protein</fullName>
    </submittedName>
</protein>
<dbReference type="AlphaFoldDB" id="A0A5C2S6D1"/>
<reference evidence="1" key="1">
    <citation type="journal article" date="2018" name="Genome Biol. Evol.">
        <title>Genomics and development of Lentinus tigrinus, a white-rot wood-decaying mushroom with dimorphic fruiting bodies.</title>
        <authorList>
            <person name="Wu B."/>
            <person name="Xu Z."/>
            <person name="Knudson A."/>
            <person name="Carlson A."/>
            <person name="Chen N."/>
            <person name="Kovaka S."/>
            <person name="LaButti K."/>
            <person name="Lipzen A."/>
            <person name="Pennachio C."/>
            <person name="Riley R."/>
            <person name="Schakwitz W."/>
            <person name="Umezawa K."/>
            <person name="Ohm R.A."/>
            <person name="Grigoriev I.V."/>
            <person name="Nagy L.G."/>
            <person name="Gibbons J."/>
            <person name="Hibbett D."/>
        </authorList>
    </citation>
    <scope>NUCLEOTIDE SEQUENCE [LARGE SCALE GENOMIC DNA]</scope>
    <source>
        <strain evidence="1">ALCF2SS1-6</strain>
    </source>
</reference>
<dbReference type="Proteomes" id="UP000313359">
    <property type="component" value="Unassembled WGS sequence"/>
</dbReference>
<evidence type="ECO:0000313" key="2">
    <source>
        <dbReference type="Proteomes" id="UP000313359"/>
    </source>
</evidence>